<dbReference type="Proteomes" id="UP001150581">
    <property type="component" value="Unassembled WGS sequence"/>
</dbReference>
<gene>
    <name evidence="1" type="primary">TSC2_2</name>
    <name evidence="1" type="ORF">LPJ66_005502</name>
</gene>
<proteinExistence type="predicted"/>
<feature type="non-terminal residue" evidence="1">
    <location>
        <position position="1"/>
    </location>
</feature>
<dbReference type="EMBL" id="JANBPG010000771">
    <property type="protein sequence ID" value="KAJ1893888.1"/>
    <property type="molecule type" value="Genomic_DNA"/>
</dbReference>
<keyword evidence="2" id="KW-1185">Reference proteome</keyword>
<protein>
    <submittedName>
        <fullName evidence="1">Tuberous sclerosis 2-like protein</fullName>
    </submittedName>
</protein>
<sequence length="629" mass="69248">HQLYANFHTKDYTTLFAVAINYIQFHNNQRRRESSVSAGNDASGSGSAAAPAKPSVQNVALSQYVFIMAYQIIDVFFLSLPTRLKSEVVDHIVMGLLRANYSRTGLDEANAVCLDMILKNYNRSSDEILKLADAVFVEDLGPVIERSWLHHNAIVTIRAQRRGLLAQIIMRSASGTTLRVVDLPAEVRKKYAERIELPPMSPPISPTADLPNSNLGPAVVRAQSRGRSISRSRRLHSLAMPGAPSVPSEANTLPQDSIKKLLLGELVTNNAAMNRAAHLPISFGPAPCLAQEFITAYPGLQNIDPPELLPSGAEAIARSIRVFDTMNTVDTYKVSVVYVGPGQTTEREILLNQQGSPVYWNFLRGLGTITRLSGMKGFSASLDTSGNDEDGRYTIRWRDLVSQLVFHVGTLMPAREDKHEQIIRKKAHMANDYVQIVFNESGRDYEFDTIPSQFNYVQIIVTPVDGTISTREEEIAWPHGESQDAASPENDKTMYVQLYKVMTQVNPSVPFYGPAIEPKLLTLTALPAFVRSIAIHAAILSNVFSSCKKADSCAAEFISPWRARLRTIHRLRQNAQREAAKSPPTPGADVCGDSLSDFGDIVSNPVQATTASQALGFLVKDLNMFIGRA</sequence>
<accession>A0ACC1IIB3</accession>
<organism evidence="1 2">
    <name type="scientific">Kickxella alabastrina</name>
    <dbReference type="NCBI Taxonomy" id="61397"/>
    <lineage>
        <taxon>Eukaryota</taxon>
        <taxon>Fungi</taxon>
        <taxon>Fungi incertae sedis</taxon>
        <taxon>Zoopagomycota</taxon>
        <taxon>Kickxellomycotina</taxon>
        <taxon>Kickxellomycetes</taxon>
        <taxon>Kickxellales</taxon>
        <taxon>Kickxellaceae</taxon>
        <taxon>Kickxella</taxon>
    </lineage>
</organism>
<evidence type="ECO:0000313" key="2">
    <source>
        <dbReference type="Proteomes" id="UP001150581"/>
    </source>
</evidence>
<reference evidence="1" key="1">
    <citation type="submission" date="2022-07" db="EMBL/GenBank/DDBJ databases">
        <title>Phylogenomic reconstructions and comparative analyses of Kickxellomycotina fungi.</title>
        <authorList>
            <person name="Reynolds N.K."/>
            <person name="Stajich J.E."/>
            <person name="Barry K."/>
            <person name="Grigoriev I.V."/>
            <person name="Crous P."/>
            <person name="Smith M.E."/>
        </authorList>
    </citation>
    <scope>NUCLEOTIDE SEQUENCE</scope>
    <source>
        <strain evidence="1">Benny 63K</strain>
    </source>
</reference>
<comment type="caution">
    <text evidence="1">The sequence shown here is derived from an EMBL/GenBank/DDBJ whole genome shotgun (WGS) entry which is preliminary data.</text>
</comment>
<name>A0ACC1IIB3_9FUNG</name>
<evidence type="ECO:0000313" key="1">
    <source>
        <dbReference type="EMBL" id="KAJ1893888.1"/>
    </source>
</evidence>